<dbReference type="GO" id="GO:0020037">
    <property type="term" value="F:heme binding"/>
    <property type="evidence" value="ECO:0007669"/>
    <property type="project" value="InterPro"/>
</dbReference>
<reference evidence="9 10" key="1">
    <citation type="submission" date="2019-03" db="EMBL/GenBank/DDBJ databases">
        <title>Genomic Encyclopedia of Type Strains, Phase IV (KMG-IV): sequencing the most valuable type-strain genomes for metagenomic binning, comparative biology and taxonomic classification.</title>
        <authorList>
            <person name="Goeker M."/>
        </authorList>
    </citation>
    <scope>NUCLEOTIDE SEQUENCE [LARGE SCALE GENOMIC DNA]</scope>
    <source>
        <strain evidence="9 10">DSM 21667</strain>
    </source>
</reference>
<name>A0A4V3DME5_9GAMM</name>
<evidence type="ECO:0000256" key="4">
    <source>
        <dbReference type="ARBA" id="ARBA00022982"/>
    </source>
</evidence>
<comment type="caution">
    <text evidence="9">The sequence shown here is derived from an EMBL/GenBank/DDBJ whole genome shotgun (WGS) entry which is preliminary data.</text>
</comment>
<feature type="signal peptide" evidence="7">
    <location>
        <begin position="1"/>
        <end position="22"/>
    </location>
</feature>
<evidence type="ECO:0000256" key="3">
    <source>
        <dbReference type="ARBA" id="ARBA00022723"/>
    </source>
</evidence>
<evidence type="ECO:0000259" key="8">
    <source>
        <dbReference type="PROSITE" id="PS51007"/>
    </source>
</evidence>
<evidence type="ECO:0000256" key="7">
    <source>
        <dbReference type="SAM" id="SignalP"/>
    </source>
</evidence>
<accession>A0A4V3DME5</accession>
<proteinExistence type="predicted"/>
<protein>
    <submittedName>
        <fullName evidence="9">Cytochrome c553</fullName>
    </submittedName>
</protein>
<sequence>MNRTISLLALATTLALSSAANAAGNIENGKKLAEPCAQCHGKDGNSIDPQYPRLAGQYRDYLEIALQQYKDGTRKNAIMAPFVEPLNKQNMLDLAAYFASLPDSKLGDLSHPPKK</sequence>
<gene>
    <name evidence="9" type="ORF">DFR29_106278</name>
</gene>
<evidence type="ECO:0000256" key="1">
    <source>
        <dbReference type="ARBA" id="ARBA00022448"/>
    </source>
</evidence>
<feature type="domain" description="Cytochrome c" evidence="8">
    <location>
        <begin position="24"/>
        <end position="102"/>
    </location>
</feature>
<evidence type="ECO:0000256" key="5">
    <source>
        <dbReference type="ARBA" id="ARBA00023004"/>
    </source>
</evidence>
<keyword evidence="5 6" id="KW-0408">Iron</keyword>
<keyword evidence="10" id="KW-1185">Reference proteome</keyword>
<dbReference type="PROSITE" id="PS51007">
    <property type="entry name" value="CYTC"/>
    <property type="match status" value="1"/>
</dbReference>
<dbReference type="AlphaFoldDB" id="A0A4V3DME5"/>
<keyword evidence="3 6" id="KW-0479">Metal-binding</keyword>
<dbReference type="InterPro" id="IPR009056">
    <property type="entry name" value="Cyt_c-like_dom"/>
</dbReference>
<organism evidence="9 10">
    <name type="scientific">Tahibacter aquaticus</name>
    <dbReference type="NCBI Taxonomy" id="520092"/>
    <lineage>
        <taxon>Bacteria</taxon>
        <taxon>Pseudomonadati</taxon>
        <taxon>Pseudomonadota</taxon>
        <taxon>Gammaproteobacteria</taxon>
        <taxon>Lysobacterales</taxon>
        <taxon>Rhodanobacteraceae</taxon>
        <taxon>Tahibacter</taxon>
    </lineage>
</organism>
<dbReference type="SUPFAM" id="SSF46626">
    <property type="entry name" value="Cytochrome c"/>
    <property type="match status" value="1"/>
</dbReference>
<dbReference type="Proteomes" id="UP000295293">
    <property type="component" value="Unassembled WGS sequence"/>
</dbReference>
<dbReference type="Gene3D" id="1.10.760.10">
    <property type="entry name" value="Cytochrome c-like domain"/>
    <property type="match status" value="1"/>
</dbReference>
<keyword evidence="2 6" id="KW-0349">Heme</keyword>
<dbReference type="RefSeq" id="WP_133818867.1">
    <property type="nucleotide sequence ID" value="NZ_SNZH01000006.1"/>
</dbReference>
<dbReference type="InterPro" id="IPR036909">
    <property type="entry name" value="Cyt_c-like_dom_sf"/>
</dbReference>
<keyword evidence="1" id="KW-0813">Transport</keyword>
<evidence type="ECO:0000313" key="9">
    <source>
        <dbReference type="EMBL" id="TDR44130.1"/>
    </source>
</evidence>
<dbReference type="PANTHER" id="PTHR33751:SF9">
    <property type="entry name" value="CYTOCHROME C4"/>
    <property type="match status" value="1"/>
</dbReference>
<dbReference type="InterPro" id="IPR050597">
    <property type="entry name" value="Cytochrome_c_Oxidase_Subunit"/>
</dbReference>
<feature type="chain" id="PRO_5020884192" evidence="7">
    <location>
        <begin position="23"/>
        <end position="115"/>
    </location>
</feature>
<dbReference type="EMBL" id="SNZH01000006">
    <property type="protein sequence ID" value="TDR44130.1"/>
    <property type="molecule type" value="Genomic_DNA"/>
</dbReference>
<dbReference type="GO" id="GO:0046872">
    <property type="term" value="F:metal ion binding"/>
    <property type="evidence" value="ECO:0007669"/>
    <property type="project" value="UniProtKB-KW"/>
</dbReference>
<evidence type="ECO:0000256" key="6">
    <source>
        <dbReference type="PROSITE-ProRule" id="PRU00433"/>
    </source>
</evidence>
<dbReference type="GO" id="GO:0009055">
    <property type="term" value="F:electron transfer activity"/>
    <property type="evidence" value="ECO:0007669"/>
    <property type="project" value="InterPro"/>
</dbReference>
<keyword evidence="4" id="KW-0249">Electron transport</keyword>
<keyword evidence="7" id="KW-0732">Signal</keyword>
<evidence type="ECO:0000256" key="2">
    <source>
        <dbReference type="ARBA" id="ARBA00022617"/>
    </source>
</evidence>
<evidence type="ECO:0000313" key="10">
    <source>
        <dbReference type="Proteomes" id="UP000295293"/>
    </source>
</evidence>
<dbReference type="OrthoDB" id="9796421at2"/>
<dbReference type="Pfam" id="PF00034">
    <property type="entry name" value="Cytochrom_C"/>
    <property type="match status" value="1"/>
</dbReference>
<dbReference type="PANTHER" id="PTHR33751">
    <property type="entry name" value="CBB3-TYPE CYTOCHROME C OXIDASE SUBUNIT FIXP"/>
    <property type="match status" value="1"/>
</dbReference>